<accession>A0ABD2XTG3</accession>
<feature type="region of interest" description="Disordered" evidence="1">
    <location>
        <begin position="60"/>
        <end position="89"/>
    </location>
</feature>
<proteinExistence type="predicted"/>
<evidence type="ECO:0000256" key="1">
    <source>
        <dbReference type="SAM" id="MobiDB-lite"/>
    </source>
</evidence>
<organism evidence="2 3">
    <name type="scientific">Cinchona calisaya</name>
    <dbReference type="NCBI Taxonomy" id="153742"/>
    <lineage>
        <taxon>Eukaryota</taxon>
        <taxon>Viridiplantae</taxon>
        <taxon>Streptophyta</taxon>
        <taxon>Embryophyta</taxon>
        <taxon>Tracheophyta</taxon>
        <taxon>Spermatophyta</taxon>
        <taxon>Magnoliopsida</taxon>
        <taxon>eudicotyledons</taxon>
        <taxon>Gunneridae</taxon>
        <taxon>Pentapetalae</taxon>
        <taxon>asterids</taxon>
        <taxon>lamiids</taxon>
        <taxon>Gentianales</taxon>
        <taxon>Rubiaceae</taxon>
        <taxon>Cinchonoideae</taxon>
        <taxon>Cinchoneae</taxon>
        <taxon>Cinchona</taxon>
    </lineage>
</organism>
<comment type="caution">
    <text evidence="2">The sequence shown here is derived from an EMBL/GenBank/DDBJ whole genome shotgun (WGS) entry which is preliminary data.</text>
</comment>
<evidence type="ECO:0000313" key="3">
    <source>
        <dbReference type="Proteomes" id="UP001630127"/>
    </source>
</evidence>
<reference evidence="2 3" key="1">
    <citation type="submission" date="2024-11" db="EMBL/GenBank/DDBJ databases">
        <title>A near-complete genome assembly of Cinchona calisaya.</title>
        <authorList>
            <person name="Lian D.C."/>
            <person name="Zhao X.W."/>
            <person name="Wei L."/>
        </authorList>
    </citation>
    <scope>NUCLEOTIDE SEQUENCE [LARGE SCALE GENOMIC DNA]</scope>
    <source>
        <tissue evidence="2">Nenye</tissue>
    </source>
</reference>
<dbReference type="EMBL" id="JBJUIK010000017">
    <property type="protein sequence ID" value="KAL3498113.1"/>
    <property type="molecule type" value="Genomic_DNA"/>
</dbReference>
<gene>
    <name evidence="2" type="ORF">ACH5RR_040845</name>
</gene>
<name>A0ABD2XTG3_9GENT</name>
<dbReference type="Proteomes" id="UP001630127">
    <property type="component" value="Unassembled WGS sequence"/>
</dbReference>
<evidence type="ECO:0000313" key="2">
    <source>
        <dbReference type="EMBL" id="KAL3498113.1"/>
    </source>
</evidence>
<sequence>MGAARKEIKGLAIAGRGVGPGDGVDRWLRAGRDLVLGHWWSFKDVGYGWWGWRDVQKMDSENRSGQIDSRNRTDDKGANDRGPKKTMLM</sequence>
<feature type="compositionally biased region" description="Basic and acidic residues" evidence="1">
    <location>
        <begin position="69"/>
        <end position="83"/>
    </location>
</feature>
<keyword evidence="3" id="KW-1185">Reference proteome</keyword>
<protein>
    <submittedName>
        <fullName evidence="2">Uncharacterized protein</fullName>
    </submittedName>
</protein>
<dbReference type="AlphaFoldDB" id="A0ABD2XTG3"/>